<evidence type="ECO:0000313" key="11">
    <source>
        <dbReference type="EMBL" id="VEL15432.1"/>
    </source>
</evidence>
<evidence type="ECO:0000256" key="7">
    <source>
        <dbReference type="ARBA" id="ARBA00023163"/>
    </source>
</evidence>
<dbReference type="PANTHER" id="PTHR46174:SF1">
    <property type="entry name" value="CXXC-TYPE ZINC FINGER PROTEIN 1"/>
    <property type="match status" value="1"/>
</dbReference>
<accession>A0A3S5AFU9</accession>
<keyword evidence="12" id="KW-1185">Reference proteome</keyword>
<dbReference type="GO" id="GO:0008270">
    <property type="term" value="F:zinc ion binding"/>
    <property type="evidence" value="ECO:0007669"/>
    <property type="project" value="UniProtKB-KW"/>
</dbReference>
<dbReference type="GO" id="GO:0045893">
    <property type="term" value="P:positive regulation of DNA-templated transcription"/>
    <property type="evidence" value="ECO:0007669"/>
    <property type="project" value="TreeGrafter"/>
</dbReference>
<dbReference type="Proteomes" id="UP000784294">
    <property type="component" value="Unassembled WGS sequence"/>
</dbReference>
<evidence type="ECO:0000256" key="5">
    <source>
        <dbReference type="ARBA" id="ARBA00023015"/>
    </source>
</evidence>
<evidence type="ECO:0000256" key="6">
    <source>
        <dbReference type="ARBA" id="ARBA00023125"/>
    </source>
</evidence>
<dbReference type="EMBL" id="CAAALY010024587">
    <property type="protein sequence ID" value="VEL15432.1"/>
    <property type="molecule type" value="Genomic_DNA"/>
</dbReference>
<dbReference type="InterPro" id="IPR022056">
    <property type="entry name" value="CpG-bd_C"/>
</dbReference>
<keyword evidence="2" id="KW-0479">Metal-binding</keyword>
<dbReference type="Pfam" id="PF12269">
    <property type="entry name" value="CpG_bind_C"/>
    <property type="match status" value="1"/>
</dbReference>
<name>A0A3S5AFU9_9PLAT</name>
<comment type="caution">
    <text evidence="11">The sequence shown here is derived from an EMBL/GenBank/DDBJ whole genome shotgun (WGS) entry which is preliminary data.</text>
</comment>
<sequence>MESSTVFHSNQKEQIMGTPLFCDTYDSQAKAFCKRLRVVCEHYKEPKLPLDTVCGFPFVRNVFQETGQFCPVPRHKCTRHFGWERLRRATIDVERYRQFIRMDELLQEEQRLHKSINQRCGTLALILHQTFDHAPDKPVLLPENLFSTPSSCYSMPHPT</sequence>
<proteinExistence type="predicted"/>
<feature type="domain" description="CpG binding protein C-terminal" evidence="10">
    <location>
        <begin position="2"/>
        <end position="126"/>
    </location>
</feature>
<keyword evidence="3" id="KW-0863">Zinc-finger</keyword>
<keyword evidence="5" id="KW-0805">Transcription regulation</keyword>
<dbReference type="PANTHER" id="PTHR46174">
    <property type="entry name" value="CXXC-TYPE ZINC FINGER PROTEIN 1"/>
    <property type="match status" value="1"/>
</dbReference>
<protein>
    <recommendedName>
        <fullName evidence="9">CXXC-type zinc finger protein 1</fullName>
    </recommendedName>
</protein>
<evidence type="ECO:0000259" key="10">
    <source>
        <dbReference type="Pfam" id="PF12269"/>
    </source>
</evidence>
<keyword evidence="7" id="KW-0804">Transcription</keyword>
<evidence type="ECO:0000256" key="2">
    <source>
        <dbReference type="ARBA" id="ARBA00022723"/>
    </source>
</evidence>
<evidence type="ECO:0000256" key="3">
    <source>
        <dbReference type="ARBA" id="ARBA00022771"/>
    </source>
</evidence>
<evidence type="ECO:0000256" key="9">
    <source>
        <dbReference type="ARBA" id="ARBA00023828"/>
    </source>
</evidence>
<reference evidence="11" key="1">
    <citation type="submission" date="2018-11" db="EMBL/GenBank/DDBJ databases">
        <authorList>
            <consortium name="Pathogen Informatics"/>
        </authorList>
    </citation>
    <scope>NUCLEOTIDE SEQUENCE</scope>
</reference>
<dbReference type="OrthoDB" id="419183at2759"/>
<dbReference type="AlphaFoldDB" id="A0A3S5AFU9"/>
<comment type="subcellular location">
    <subcellularLocation>
        <location evidence="1">Nucleus</location>
    </subcellularLocation>
</comment>
<dbReference type="GO" id="GO:0048188">
    <property type="term" value="C:Set1C/COMPASS complex"/>
    <property type="evidence" value="ECO:0007669"/>
    <property type="project" value="InterPro"/>
</dbReference>
<gene>
    <name evidence="11" type="ORF">PXEA_LOCUS8872</name>
</gene>
<evidence type="ECO:0000256" key="8">
    <source>
        <dbReference type="ARBA" id="ARBA00023242"/>
    </source>
</evidence>
<keyword evidence="8" id="KW-0539">Nucleus</keyword>
<evidence type="ECO:0000256" key="4">
    <source>
        <dbReference type="ARBA" id="ARBA00022833"/>
    </source>
</evidence>
<keyword evidence="4" id="KW-0862">Zinc</keyword>
<keyword evidence="6" id="KW-0238">DNA-binding</keyword>
<organism evidence="11 12">
    <name type="scientific">Protopolystoma xenopodis</name>
    <dbReference type="NCBI Taxonomy" id="117903"/>
    <lineage>
        <taxon>Eukaryota</taxon>
        <taxon>Metazoa</taxon>
        <taxon>Spiralia</taxon>
        <taxon>Lophotrochozoa</taxon>
        <taxon>Platyhelminthes</taxon>
        <taxon>Monogenea</taxon>
        <taxon>Polyopisthocotylea</taxon>
        <taxon>Polystomatidea</taxon>
        <taxon>Polystomatidae</taxon>
        <taxon>Protopolystoma</taxon>
    </lineage>
</organism>
<evidence type="ECO:0000256" key="1">
    <source>
        <dbReference type="ARBA" id="ARBA00004123"/>
    </source>
</evidence>
<evidence type="ECO:0000313" key="12">
    <source>
        <dbReference type="Proteomes" id="UP000784294"/>
    </source>
</evidence>
<dbReference type="InterPro" id="IPR037869">
    <property type="entry name" value="Spp1/CFP1"/>
</dbReference>
<dbReference type="GO" id="GO:0003677">
    <property type="term" value="F:DNA binding"/>
    <property type="evidence" value="ECO:0007669"/>
    <property type="project" value="UniProtKB-KW"/>
</dbReference>